<proteinExistence type="predicted"/>
<accession>A0A507DQN5</accession>
<evidence type="ECO:0000313" key="3">
    <source>
        <dbReference type="Proteomes" id="UP000318582"/>
    </source>
</evidence>
<dbReference type="AlphaFoldDB" id="A0A507DQN5"/>
<sequence length="40" mass="4084">MRTIRAALRLPGTPQAMPGPSTSTSGTTSSVKPLPIDMGT</sequence>
<name>A0A507DQN5_9FUNG</name>
<reference evidence="2 3" key="1">
    <citation type="journal article" date="2019" name="Sci. Rep.">
        <title>Comparative genomics of chytrid fungi reveal insights into the obligate biotrophic and pathogenic lifestyle of Synchytrium endobioticum.</title>
        <authorList>
            <person name="van de Vossenberg B.T.L.H."/>
            <person name="Warris S."/>
            <person name="Nguyen H.D.T."/>
            <person name="van Gent-Pelzer M.P.E."/>
            <person name="Joly D.L."/>
            <person name="van de Geest H.C."/>
            <person name="Bonants P.J.M."/>
            <person name="Smith D.S."/>
            <person name="Levesque C.A."/>
            <person name="van der Lee T.A.J."/>
        </authorList>
    </citation>
    <scope>NUCLEOTIDE SEQUENCE [LARGE SCALE GENOMIC DNA]</scope>
    <source>
        <strain evidence="2 3">CBS 809.83</strain>
    </source>
</reference>
<keyword evidence="3" id="KW-1185">Reference proteome</keyword>
<evidence type="ECO:0000256" key="1">
    <source>
        <dbReference type="SAM" id="MobiDB-lite"/>
    </source>
</evidence>
<evidence type="ECO:0000313" key="2">
    <source>
        <dbReference type="EMBL" id="TPX53517.1"/>
    </source>
</evidence>
<feature type="compositionally biased region" description="Low complexity" evidence="1">
    <location>
        <begin position="18"/>
        <end position="30"/>
    </location>
</feature>
<dbReference type="Proteomes" id="UP000318582">
    <property type="component" value="Unassembled WGS sequence"/>
</dbReference>
<protein>
    <submittedName>
        <fullName evidence="2">Uncharacterized protein</fullName>
    </submittedName>
</protein>
<comment type="caution">
    <text evidence="2">The sequence shown here is derived from an EMBL/GenBank/DDBJ whole genome shotgun (WGS) entry which is preliminary data.</text>
</comment>
<gene>
    <name evidence="2" type="ORF">PhCBS80983_g06268</name>
</gene>
<feature type="region of interest" description="Disordered" evidence="1">
    <location>
        <begin position="1"/>
        <end position="40"/>
    </location>
</feature>
<dbReference type="EMBL" id="QEAQ01000219">
    <property type="protein sequence ID" value="TPX53517.1"/>
    <property type="molecule type" value="Genomic_DNA"/>
</dbReference>
<organism evidence="2 3">
    <name type="scientific">Powellomyces hirtus</name>
    <dbReference type="NCBI Taxonomy" id="109895"/>
    <lineage>
        <taxon>Eukaryota</taxon>
        <taxon>Fungi</taxon>
        <taxon>Fungi incertae sedis</taxon>
        <taxon>Chytridiomycota</taxon>
        <taxon>Chytridiomycota incertae sedis</taxon>
        <taxon>Chytridiomycetes</taxon>
        <taxon>Spizellomycetales</taxon>
        <taxon>Powellomycetaceae</taxon>
        <taxon>Powellomyces</taxon>
    </lineage>
</organism>